<dbReference type="GO" id="GO:0005675">
    <property type="term" value="C:transcription factor TFIIH holo complex"/>
    <property type="evidence" value="ECO:0007669"/>
    <property type="project" value="TreeGrafter"/>
</dbReference>
<dbReference type="GO" id="GO:0008270">
    <property type="term" value="F:zinc ion binding"/>
    <property type="evidence" value="ECO:0007669"/>
    <property type="project" value="UniProtKB-KW"/>
</dbReference>
<proteinExistence type="predicted"/>
<sequence length="305" mass="34566">MNIPEEDLIDTCVQCGKRQNAASNLTEQVFLVNTANKCGHKFCSSCVARELYKKRQFACPRCKVMVTQDKLSKKSLDETEVERDFSIRRKIKALYNKKESDFASVDDYKNYEEEVEDIVFNLVNHEDVAATNEKVEKYRKDNSKEIVINQSRRKEELKGESISIKEREEEIAAANLKFQESLASQRAQKIESKRQLNQIMLGDSDPALTQAVVARLLGNTNVQDPSADTSKNTMNPNNGMVSSIPNPVLKFLNAREAPKVVSIKAESDKNSSNVDVRKMHHAGGYDVTSYEARNWSEIHMHIGCL</sequence>
<dbReference type="GO" id="GO:0006357">
    <property type="term" value="P:regulation of transcription by RNA polymerase II"/>
    <property type="evidence" value="ECO:0007669"/>
    <property type="project" value="TreeGrafter"/>
</dbReference>
<protein>
    <recommendedName>
        <fullName evidence="5">RING-type domain-containing protein</fullName>
    </recommendedName>
</protein>
<name>A0A7S3ME83_9STRA</name>
<evidence type="ECO:0000256" key="4">
    <source>
        <dbReference type="PROSITE-ProRule" id="PRU00175"/>
    </source>
</evidence>
<evidence type="ECO:0000313" key="6">
    <source>
        <dbReference type="EMBL" id="CAE0296402.1"/>
    </source>
</evidence>
<accession>A0A7S3ME83</accession>
<evidence type="ECO:0000256" key="3">
    <source>
        <dbReference type="ARBA" id="ARBA00022833"/>
    </source>
</evidence>
<evidence type="ECO:0000259" key="5">
    <source>
        <dbReference type="PROSITE" id="PS50089"/>
    </source>
</evidence>
<evidence type="ECO:0000256" key="1">
    <source>
        <dbReference type="ARBA" id="ARBA00022723"/>
    </source>
</evidence>
<dbReference type="PANTHER" id="PTHR12683:SF13">
    <property type="entry name" value="CDK-ACTIVATING KINASE ASSEMBLY FACTOR MAT1"/>
    <property type="match status" value="1"/>
</dbReference>
<keyword evidence="3" id="KW-0862">Zinc</keyword>
<keyword evidence="1" id="KW-0479">Metal-binding</keyword>
<dbReference type="InterPro" id="IPR017907">
    <property type="entry name" value="Znf_RING_CS"/>
</dbReference>
<dbReference type="PROSITE" id="PS00518">
    <property type="entry name" value="ZF_RING_1"/>
    <property type="match status" value="1"/>
</dbReference>
<dbReference type="Pfam" id="PF06391">
    <property type="entry name" value="MAT1"/>
    <property type="match status" value="1"/>
</dbReference>
<dbReference type="Gene3D" id="3.30.40.10">
    <property type="entry name" value="Zinc/RING finger domain, C3HC4 (zinc finger)"/>
    <property type="match status" value="1"/>
</dbReference>
<dbReference type="AlphaFoldDB" id="A0A7S3ME83"/>
<dbReference type="InterPro" id="IPR018957">
    <property type="entry name" value="Znf_C3HC4_RING-type"/>
</dbReference>
<dbReference type="InterPro" id="IPR013083">
    <property type="entry name" value="Znf_RING/FYVE/PHD"/>
</dbReference>
<keyword evidence="2 4" id="KW-0863">Zinc-finger</keyword>
<organism evidence="6">
    <name type="scientific">Spumella elongata</name>
    <dbReference type="NCBI Taxonomy" id="89044"/>
    <lineage>
        <taxon>Eukaryota</taxon>
        <taxon>Sar</taxon>
        <taxon>Stramenopiles</taxon>
        <taxon>Ochrophyta</taxon>
        <taxon>Chrysophyceae</taxon>
        <taxon>Chromulinales</taxon>
        <taxon>Chromulinaceae</taxon>
        <taxon>Spumella</taxon>
    </lineage>
</organism>
<evidence type="ECO:0000256" key="2">
    <source>
        <dbReference type="ARBA" id="ARBA00022771"/>
    </source>
</evidence>
<gene>
    <name evidence="6" type="ORF">SELO1098_LOCUS25254</name>
</gene>
<dbReference type="InterPro" id="IPR001841">
    <property type="entry name" value="Znf_RING"/>
</dbReference>
<dbReference type="Pfam" id="PF00097">
    <property type="entry name" value="zf-C3HC4"/>
    <property type="match status" value="1"/>
</dbReference>
<dbReference type="InterPro" id="IPR015877">
    <property type="entry name" value="MAT1_centre"/>
</dbReference>
<reference evidence="6" key="1">
    <citation type="submission" date="2021-01" db="EMBL/GenBank/DDBJ databases">
        <authorList>
            <person name="Corre E."/>
            <person name="Pelletier E."/>
            <person name="Niang G."/>
            <person name="Scheremetjew M."/>
            <person name="Finn R."/>
            <person name="Kale V."/>
            <person name="Holt S."/>
            <person name="Cochrane G."/>
            <person name="Meng A."/>
            <person name="Brown T."/>
            <person name="Cohen L."/>
        </authorList>
    </citation>
    <scope>NUCLEOTIDE SEQUENCE</scope>
    <source>
        <strain evidence="6">CCAP 955/1</strain>
    </source>
</reference>
<dbReference type="PROSITE" id="PS50089">
    <property type="entry name" value="ZF_RING_2"/>
    <property type="match status" value="1"/>
</dbReference>
<dbReference type="EMBL" id="HBIC01049543">
    <property type="protein sequence ID" value="CAE0296402.1"/>
    <property type="molecule type" value="Transcribed_RNA"/>
</dbReference>
<dbReference type="GO" id="GO:0006281">
    <property type="term" value="P:DNA repair"/>
    <property type="evidence" value="ECO:0007669"/>
    <property type="project" value="TreeGrafter"/>
</dbReference>
<feature type="domain" description="RING-type" evidence="5">
    <location>
        <begin position="12"/>
        <end position="63"/>
    </location>
</feature>
<dbReference type="SUPFAM" id="SSF57850">
    <property type="entry name" value="RING/U-box"/>
    <property type="match status" value="1"/>
</dbReference>
<dbReference type="PANTHER" id="PTHR12683">
    <property type="entry name" value="CDK-ACTIVATING KINASE ASSEMBLY FACTOR MAT1"/>
    <property type="match status" value="1"/>
</dbReference>